<proteinExistence type="predicted"/>
<dbReference type="STRING" id="1513793.SAMN06296036_101362"/>
<name>A0A1Y6B8S2_9BACT</name>
<accession>A0A1Y6B8S2</accession>
<feature type="region of interest" description="Disordered" evidence="1">
    <location>
        <begin position="73"/>
        <end position="92"/>
    </location>
</feature>
<dbReference type="Proteomes" id="UP000192907">
    <property type="component" value="Unassembled WGS sequence"/>
</dbReference>
<evidence type="ECO:0000313" key="2">
    <source>
        <dbReference type="EMBL" id="SME90391.1"/>
    </source>
</evidence>
<keyword evidence="3" id="KW-1185">Reference proteome</keyword>
<organism evidence="2 3">
    <name type="scientific">Pseudobacteriovorax antillogorgiicola</name>
    <dbReference type="NCBI Taxonomy" id="1513793"/>
    <lineage>
        <taxon>Bacteria</taxon>
        <taxon>Pseudomonadati</taxon>
        <taxon>Bdellovibrionota</taxon>
        <taxon>Oligoflexia</taxon>
        <taxon>Oligoflexales</taxon>
        <taxon>Pseudobacteriovoracaceae</taxon>
        <taxon>Pseudobacteriovorax</taxon>
    </lineage>
</organism>
<reference evidence="3" key="1">
    <citation type="submission" date="2017-04" db="EMBL/GenBank/DDBJ databases">
        <authorList>
            <person name="Varghese N."/>
            <person name="Submissions S."/>
        </authorList>
    </citation>
    <scope>NUCLEOTIDE SEQUENCE [LARGE SCALE GENOMIC DNA]</scope>
    <source>
        <strain evidence="3">RKEM611</strain>
    </source>
</reference>
<evidence type="ECO:0000313" key="3">
    <source>
        <dbReference type="Proteomes" id="UP000192907"/>
    </source>
</evidence>
<dbReference type="EMBL" id="FWZT01000001">
    <property type="protein sequence ID" value="SME90391.1"/>
    <property type="molecule type" value="Genomic_DNA"/>
</dbReference>
<protein>
    <submittedName>
        <fullName evidence="2">Uncharacterized protein</fullName>
    </submittedName>
</protein>
<dbReference type="AlphaFoldDB" id="A0A1Y6B8S2"/>
<gene>
    <name evidence="2" type="ORF">SAMN06296036_101362</name>
</gene>
<evidence type="ECO:0000256" key="1">
    <source>
        <dbReference type="SAM" id="MobiDB-lite"/>
    </source>
</evidence>
<sequence length="92" mass="10361">MKRLGIACGLAFFPIKLLGAESFILFTPSGSKIKSELVVKTNRTNDTKIPNYFHPENGRSLFKLLIEKELKSKEDMERQESDAKENASNVSN</sequence>
<dbReference type="RefSeq" id="WP_132314522.1">
    <property type="nucleotide sequence ID" value="NZ_FWZT01000001.1"/>
</dbReference>
<feature type="compositionally biased region" description="Basic and acidic residues" evidence="1">
    <location>
        <begin position="73"/>
        <end position="85"/>
    </location>
</feature>